<protein>
    <submittedName>
        <fullName evidence="1">Uncharacterized protein</fullName>
    </submittedName>
</protein>
<accession>A0A0F5PIY5</accession>
<evidence type="ECO:0000313" key="1">
    <source>
        <dbReference type="EMBL" id="KKC28618.1"/>
    </source>
</evidence>
<name>A0A0F5PIY5_9THEO</name>
<organism evidence="1 2">
    <name type="scientific">Caldanaerobacter subterraneus subsp. pacificus DSM 12653</name>
    <dbReference type="NCBI Taxonomy" id="391606"/>
    <lineage>
        <taxon>Bacteria</taxon>
        <taxon>Bacillati</taxon>
        <taxon>Bacillota</taxon>
        <taxon>Clostridia</taxon>
        <taxon>Thermoanaerobacterales</taxon>
        <taxon>Thermoanaerobacteraceae</taxon>
        <taxon>Caldanaerobacter</taxon>
    </lineage>
</organism>
<dbReference type="AlphaFoldDB" id="A0A0F5PIY5"/>
<dbReference type="EMBL" id="ABXP02000122">
    <property type="protein sequence ID" value="KKC28618.1"/>
    <property type="molecule type" value="Genomic_DNA"/>
</dbReference>
<gene>
    <name evidence="1" type="ORF">CDSM653_02385</name>
</gene>
<reference evidence="2" key="3">
    <citation type="submission" date="2015-02" db="EMBL/GenBank/DDBJ databases">
        <title>Genome analysis of three genomes within the thermophilic hydrogenogenic bacterial species Caldanaerobacter subterraneus.</title>
        <authorList>
            <person name="Sant'Anna F.H."/>
            <person name="Lebedinsky A."/>
            <person name="Sokolova T."/>
            <person name="Robb F.T."/>
            <person name="Gonzalez J.M."/>
        </authorList>
    </citation>
    <scope>NUCLEOTIDE SEQUENCE [LARGE SCALE GENOMIC DNA]</scope>
    <source>
        <strain evidence="2">DSM 12653</strain>
    </source>
</reference>
<dbReference type="Proteomes" id="UP000010146">
    <property type="component" value="Unassembled WGS sequence"/>
</dbReference>
<proteinExistence type="predicted"/>
<sequence>MFLAYLRGIETSRHDKNSVKIISFLAYLRGIETLR</sequence>
<evidence type="ECO:0000313" key="2">
    <source>
        <dbReference type="Proteomes" id="UP000010146"/>
    </source>
</evidence>
<reference evidence="1 2" key="2">
    <citation type="journal article" date="2015" name="BMC Genomics">
        <title>Analysis of three genomes within the thermophilic bacterial species Caldanaerobacter subterraneus with a focus on carbon monoxide dehydrogenase evolution and hydrolase diversity.</title>
        <authorList>
            <person name="Sant'Anna F.H."/>
            <person name="Lebedinsky A.V."/>
            <person name="Sokolova T.G."/>
            <person name="Robb F.T."/>
            <person name="Gonzalez J.M."/>
        </authorList>
    </citation>
    <scope>NUCLEOTIDE SEQUENCE [LARGE SCALE GENOMIC DNA]</scope>
    <source>
        <strain evidence="1 2">DSM 12653</strain>
    </source>
</reference>
<reference evidence="1 2" key="1">
    <citation type="submission" date="2008-07" db="EMBL/GenBank/DDBJ databases">
        <authorList>
            <person name="Gonzalez J."/>
            <person name="Sokolova T."/>
            <person name="Ferriera S."/>
            <person name="Johnson J."/>
            <person name="Kravitz S."/>
            <person name="Beeson K."/>
            <person name="Sutton G."/>
            <person name="Rogers Y.-H."/>
            <person name="Friedman R."/>
            <person name="Frazier M."/>
            <person name="Venter J.C."/>
        </authorList>
    </citation>
    <scope>NUCLEOTIDE SEQUENCE [LARGE SCALE GENOMIC DNA]</scope>
    <source>
        <strain evidence="1 2">DSM 12653</strain>
    </source>
</reference>
<comment type="caution">
    <text evidence="1">The sequence shown here is derived from an EMBL/GenBank/DDBJ whole genome shotgun (WGS) entry which is preliminary data.</text>
</comment>